<protein>
    <recommendedName>
        <fullName evidence="3">F-box domain-containing protein</fullName>
    </recommendedName>
</protein>
<evidence type="ECO:0000313" key="1">
    <source>
        <dbReference type="EMBL" id="TEB37920.1"/>
    </source>
</evidence>
<dbReference type="AlphaFoldDB" id="A0A4Y7TUQ0"/>
<dbReference type="OrthoDB" id="3365698at2759"/>
<evidence type="ECO:0008006" key="3">
    <source>
        <dbReference type="Google" id="ProtNLM"/>
    </source>
</evidence>
<gene>
    <name evidence="1" type="ORF">FA13DRAFT_712024</name>
</gene>
<dbReference type="STRING" id="71717.A0A4Y7TUQ0"/>
<evidence type="ECO:0000313" key="2">
    <source>
        <dbReference type="Proteomes" id="UP000298030"/>
    </source>
</evidence>
<keyword evidence="2" id="KW-1185">Reference proteome</keyword>
<organism evidence="1 2">
    <name type="scientific">Coprinellus micaceus</name>
    <name type="common">Glistening ink-cap mushroom</name>
    <name type="synonym">Coprinus micaceus</name>
    <dbReference type="NCBI Taxonomy" id="71717"/>
    <lineage>
        <taxon>Eukaryota</taxon>
        <taxon>Fungi</taxon>
        <taxon>Dikarya</taxon>
        <taxon>Basidiomycota</taxon>
        <taxon>Agaricomycotina</taxon>
        <taxon>Agaricomycetes</taxon>
        <taxon>Agaricomycetidae</taxon>
        <taxon>Agaricales</taxon>
        <taxon>Agaricineae</taxon>
        <taxon>Psathyrellaceae</taxon>
        <taxon>Coprinellus</taxon>
    </lineage>
</organism>
<sequence length="493" mass="54870">MSAAVGASSRAILVGSGQRSIYPSLRSLYPLNRYPYSTLRTSGTNSRPSSRSSPTRFLQPLRHGSVGLGDAGCPSLFYKRITSVSKEDSCLQALFHILLRQSQRWEHVDIAAPLRAVNCIVNIQPTDIPALKSLSVCATSRHPLSSHHAAFPNVFGASAPEPLPSWSRSRIFEAPSLDSVSLFRIDEPLLAMPIEWSKLTSLVVEKQGSLPNFGYLQAGLAIDVPVLTVILRQCGLLRYARFALTPGAPEPPSDHDALTTPIHLPNLVSLAFFEDRTCSASLFRILEAPQLTKLEFHTLRKPNPAIAHGSPSFSILPFLRRHGSKLEELTLDTQFILPMERAMVWETVPSLRSLRLTPSTFSCVRYPGDEQSLLPFTNCDLQQLLAPPTRRTSRPSIHLGRANIMLPKLESFECSTLSTLTDRGVLEFLKARKACSLLHAHVHYEKDWDVAVESFADEVRVLREDMDLVLEKKARPSFLQPRQGLKVRRNATF</sequence>
<dbReference type="EMBL" id="QPFP01000003">
    <property type="protein sequence ID" value="TEB37920.1"/>
    <property type="molecule type" value="Genomic_DNA"/>
</dbReference>
<proteinExistence type="predicted"/>
<accession>A0A4Y7TUQ0</accession>
<reference evidence="1 2" key="1">
    <citation type="journal article" date="2019" name="Nat. Ecol. Evol.">
        <title>Megaphylogeny resolves global patterns of mushroom evolution.</title>
        <authorList>
            <person name="Varga T."/>
            <person name="Krizsan K."/>
            <person name="Foldi C."/>
            <person name="Dima B."/>
            <person name="Sanchez-Garcia M."/>
            <person name="Sanchez-Ramirez S."/>
            <person name="Szollosi G.J."/>
            <person name="Szarkandi J.G."/>
            <person name="Papp V."/>
            <person name="Albert L."/>
            <person name="Andreopoulos W."/>
            <person name="Angelini C."/>
            <person name="Antonin V."/>
            <person name="Barry K.W."/>
            <person name="Bougher N.L."/>
            <person name="Buchanan P."/>
            <person name="Buyck B."/>
            <person name="Bense V."/>
            <person name="Catcheside P."/>
            <person name="Chovatia M."/>
            <person name="Cooper J."/>
            <person name="Damon W."/>
            <person name="Desjardin D."/>
            <person name="Finy P."/>
            <person name="Geml J."/>
            <person name="Haridas S."/>
            <person name="Hughes K."/>
            <person name="Justo A."/>
            <person name="Karasinski D."/>
            <person name="Kautmanova I."/>
            <person name="Kiss B."/>
            <person name="Kocsube S."/>
            <person name="Kotiranta H."/>
            <person name="LaButti K.M."/>
            <person name="Lechner B.E."/>
            <person name="Liimatainen K."/>
            <person name="Lipzen A."/>
            <person name="Lukacs Z."/>
            <person name="Mihaltcheva S."/>
            <person name="Morgado L.N."/>
            <person name="Niskanen T."/>
            <person name="Noordeloos M.E."/>
            <person name="Ohm R.A."/>
            <person name="Ortiz-Santana B."/>
            <person name="Ovrebo C."/>
            <person name="Racz N."/>
            <person name="Riley R."/>
            <person name="Savchenko A."/>
            <person name="Shiryaev A."/>
            <person name="Soop K."/>
            <person name="Spirin V."/>
            <person name="Szebenyi C."/>
            <person name="Tomsovsky M."/>
            <person name="Tulloss R.E."/>
            <person name="Uehling J."/>
            <person name="Grigoriev I.V."/>
            <person name="Vagvolgyi C."/>
            <person name="Papp T."/>
            <person name="Martin F.M."/>
            <person name="Miettinen O."/>
            <person name="Hibbett D.S."/>
            <person name="Nagy L.G."/>
        </authorList>
    </citation>
    <scope>NUCLEOTIDE SEQUENCE [LARGE SCALE GENOMIC DNA]</scope>
    <source>
        <strain evidence="1 2">FP101781</strain>
    </source>
</reference>
<comment type="caution">
    <text evidence="1">The sequence shown here is derived from an EMBL/GenBank/DDBJ whole genome shotgun (WGS) entry which is preliminary data.</text>
</comment>
<dbReference type="Proteomes" id="UP000298030">
    <property type="component" value="Unassembled WGS sequence"/>
</dbReference>
<name>A0A4Y7TUQ0_COPMI</name>